<gene>
    <name evidence="1" type="ORF">FGO68_gene11580</name>
</gene>
<evidence type="ECO:0000313" key="1">
    <source>
        <dbReference type="EMBL" id="TNV84116.1"/>
    </source>
</evidence>
<sequence length="130" mass="14641">MTKIDLCNTINHQTYAIESSATQIASVIANTVTNIASRAILALHLISIGVLTFNAHKIFSVSQILASIPFAHLNKLIVPKIQMRIHSYKIDAMEYRALRINNAILNTAKRKTRFVLHSQFKIQPKQFSRA</sequence>
<reference evidence="1" key="1">
    <citation type="submission" date="2019-06" db="EMBL/GenBank/DDBJ databases">
        <authorList>
            <person name="Zheng W."/>
        </authorList>
    </citation>
    <scope>NUCLEOTIDE SEQUENCE</scope>
    <source>
        <strain evidence="1">QDHG01</strain>
    </source>
</reference>
<proteinExistence type="predicted"/>
<comment type="caution">
    <text evidence="1">The sequence shown here is derived from an EMBL/GenBank/DDBJ whole genome shotgun (WGS) entry which is preliminary data.</text>
</comment>
<organism evidence="1 2">
    <name type="scientific">Halteria grandinella</name>
    <dbReference type="NCBI Taxonomy" id="5974"/>
    <lineage>
        <taxon>Eukaryota</taxon>
        <taxon>Sar</taxon>
        <taxon>Alveolata</taxon>
        <taxon>Ciliophora</taxon>
        <taxon>Intramacronucleata</taxon>
        <taxon>Spirotrichea</taxon>
        <taxon>Stichotrichia</taxon>
        <taxon>Sporadotrichida</taxon>
        <taxon>Halteriidae</taxon>
        <taxon>Halteria</taxon>
    </lineage>
</organism>
<dbReference type="EMBL" id="RRYP01003126">
    <property type="protein sequence ID" value="TNV84116.1"/>
    <property type="molecule type" value="Genomic_DNA"/>
</dbReference>
<dbReference type="Proteomes" id="UP000785679">
    <property type="component" value="Unassembled WGS sequence"/>
</dbReference>
<name>A0A8J8P1V8_HALGN</name>
<protein>
    <submittedName>
        <fullName evidence="1">Uncharacterized protein</fullName>
    </submittedName>
</protein>
<keyword evidence="2" id="KW-1185">Reference proteome</keyword>
<accession>A0A8J8P1V8</accession>
<dbReference type="AlphaFoldDB" id="A0A8J8P1V8"/>
<evidence type="ECO:0000313" key="2">
    <source>
        <dbReference type="Proteomes" id="UP000785679"/>
    </source>
</evidence>